<dbReference type="GO" id="GO:0046983">
    <property type="term" value="F:protein dimerization activity"/>
    <property type="evidence" value="ECO:0007669"/>
    <property type="project" value="InterPro"/>
</dbReference>
<dbReference type="WBParaSite" id="Gr19_v10_g14848.t1">
    <property type="protein sequence ID" value="Gr19_v10_g14848.t1"/>
    <property type="gene ID" value="Gr19_v10_g14848"/>
</dbReference>
<evidence type="ECO:0000256" key="3">
    <source>
        <dbReference type="ARBA" id="ARBA00022771"/>
    </source>
</evidence>
<dbReference type="SUPFAM" id="SSF53098">
    <property type="entry name" value="Ribonuclease H-like"/>
    <property type="match status" value="1"/>
</dbReference>
<proteinExistence type="predicted"/>
<comment type="subcellular location">
    <subcellularLocation>
        <location evidence="1">Nucleus</location>
    </subcellularLocation>
</comment>
<keyword evidence="3" id="KW-0863">Zinc-finger</keyword>
<evidence type="ECO:0000256" key="2">
    <source>
        <dbReference type="ARBA" id="ARBA00022723"/>
    </source>
</evidence>
<evidence type="ECO:0000313" key="8">
    <source>
        <dbReference type="WBParaSite" id="Gr19_v10_g14848.t1"/>
    </source>
</evidence>
<dbReference type="InterPro" id="IPR008906">
    <property type="entry name" value="HATC_C_dom"/>
</dbReference>
<evidence type="ECO:0000313" key="7">
    <source>
        <dbReference type="Proteomes" id="UP000887572"/>
    </source>
</evidence>
<organism evidence="7 8">
    <name type="scientific">Globodera rostochiensis</name>
    <name type="common">Golden nematode worm</name>
    <name type="synonym">Heterodera rostochiensis</name>
    <dbReference type="NCBI Taxonomy" id="31243"/>
    <lineage>
        <taxon>Eukaryota</taxon>
        <taxon>Metazoa</taxon>
        <taxon>Ecdysozoa</taxon>
        <taxon>Nematoda</taxon>
        <taxon>Chromadorea</taxon>
        <taxon>Rhabditida</taxon>
        <taxon>Tylenchina</taxon>
        <taxon>Tylenchomorpha</taxon>
        <taxon>Tylenchoidea</taxon>
        <taxon>Heteroderidae</taxon>
        <taxon>Heteroderinae</taxon>
        <taxon>Globodera</taxon>
    </lineage>
</organism>
<dbReference type="GO" id="GO:0008270">
    <property type="term" value="F:zinc ion binding"/>
    <property type="evidence" value="ECO:0007669"/>
    <property type="project" value="UniProtKB-KW"/>
</dbReference>
<protein>
    <submittedName>
        <fullName evidence="8">HAT C-terminal dimerisation domain-containing protein</fullName>
    </submittedName>
</protein>
<keyword evidence="5" id="KW-0539">Nucleus</keyword>
<accession>A0A914H8R7</accession>
<evidence type="ECO:0000256" key="1">
    <source>
        <dbReference type="ARBA" id="ARBA00004123"/>
    </source>
</evidence>
<dbReference type="GO" id="GO:0005634">
    <property type="term" value="C:nucleus"/>
    <property type="evidence" value="ECO:0007669"/>
    <property type="project" value="UniProtKB-SubCell"/>
</dbReference>
<dbReference type="PANTHER" id="PTHR46481">
    <property type="entry name" value="ZINC FINGER BED DOMAIN-CONTAINING PROTEIN 4"/>
    <property type="match status" value="1"/>
</dbReference>
<keyword evidence="7" id="KW-1185">Reference proteome</keyword>
<reference evidence="8" key="1">
    <citation type="submission" date="2022-11" db="UniProtKB">
        <authorList>
            <consortium name="WormBaseParasite"/>
        </authorList>
    </citation>
    <scope>IDENTIFICATION</scope>
</reference>
<keyword evidence="2" id="KW-0479">Metal-binding</keyword>
<sequence length="195" mass="22618">MTKKKLRAHPFLKCEVGNLRDLIVQGLDDRFGKLLSNRNVAVAQFLDPRIKDRNADFPELFQKKYYHDFLRPPSPKRSRGLLASFEESMAENETASTSFQTQPDLRKEFTEYVTMVREQIDSDPMIFWKNNAAKLPLLSKAAARFLSAPATSVCSEQAFSTARDVFTYRRMSIKPRKAEMVIFLKRALPMINYHY</sequence>
<dbReference type="AlphaFoldDB" id="A0A914H8R7"/>
<dbReference type="Proteomes" id="UP000887572">
    <property type="component" value="Unplaced"/>
</dbReference>
<dbReference type="Pfam" id="PF05699">
    <property type="entry name" value="Dimer_Tnp_hAT"/>
    <property type="match status" value="1"/>
</dbReference>
<dbReference type="InterPro" id="IPR012337">
    <property type="entry name" value="RNaseH-like_sf"/>
</dbReference>
<evidence type="ECO:0000259" key="6">
    <source>
        <dbReference type="Pfam" id="PF05699"/>
    </source>
</evidence>
<keyword evidence="4" id="KW-0862">Zinc</keyword>
<dbReference type="PANTHER" id="PTHR46481:SF10">
    <property type="entry name" value="ZINC FINGER BED DOMAIN-CONTAINING PROTEIN 39"/>
    <property type="match status" value="1"/>
</dbReference>
<name>A0A914H8R7_GLORO</name>
<evidence type="ECO:0000256" key="5">
    <source>
        <dbReference type="ARBA" id="ARBA00023242"/>
    </source>
</evidence>
<evidence type="ECO:0000256" key="4">
    <source>
        <dbReference type="ARBA" id="ARBA00022833"/>
    </source>
</evidence>
<feature type="domain" description="HAT C-terminal dimerisation" evidence="6">
    <location>
        <begin position="109"/>
        <end position="187"/>
    </location>
</feature>
<dbReference type="InterPro" id="IPR052035">
    <property type="entry name" value="ZnF_BED_domain_contain"/>
</dbReference>